<dbReference type="PANTHER" id="PTHR24421">
    <property type="entry name" value="NITRATE/NITRITE SENSOR PROTEIN NARX-RELATED"/>
    <property type="match status" value="1"/>
</dbReference>
<dbReference type="Pfam" id="PF07730">
    <property type="entry name" value="HisKA_3"/>
    <property type="match status" value="1"/>
</dbReference>
<evidence type="ECO:0000256" key="4">
    <source>
        <dbReference type="SAM" id="Phobius"/>
    </source>
</evidence>
<dbReference type="CDD" id="cd16917">
    <property type="entry name" value="HATPase_UhpB-NarQ-NarX-like"/>
    <property type="match status" value="1"/>
</dbReference>
<keyword evidence="3" id="KW-0902">Two-component regulatory system</keyword>
<evidence type="ECO:0000256" key="2">
    <source>
        <dbReference type="ARBA" id="ARBA00022777"/>
    </source>
</evidence>
<evidence type="ECO:0000313" key="7">
    <source>
        <dbReference type="Proteomes" id="UP000321306"/>
    </source>
</evidence>
<accession>A0A511N353</accession>
<name>A0A511N353_DEIC1</name>
<evidence type="ECO:0000313" key="6">
    <source>
        <dbReference type="EMBL" id="GEM47285.1"/>
    </source>
</evidence>
<dbReference type="GO" id="GO:0000155">
    <property type="term" value="F:phosphorelay sensor kinase activity"/>
    <property type="evidence" value="ECO:0007669"/>
    <property type="project" value="InterPro"/>
</dbReference>
<feature type="transmembrane region" description="Helical" evidence="4">
    <location>
        <begin position="78"/>
        <end position="104"/>
    </location>
</feature>
<keyword evidence="4" id="KW-1133">Transmembrane helix</keyword>
<feature type="domain" description="Signal transduction histidine kinase subgroup 3 dimerisation and phosphoacceptor" evidence="5">
    <location>
        <begin position="206"/>
        <end position="270"/>
    </location>
</feature>
<feature type="transmembrane region" description="Helical" evidence="4">
    <location>
        <begin position="156"/>
        <end position="175"/>
    </location>
</feature>
<evidence type="ECO:0000259" key="5">
    <source>
        <dbReference type="Pfam" id="PF07730"/>
    </source>
</evidence>
<dbReference type="AlphaFoldDB" id="A0A511N353"/>
<evidence type="ECO:0000256" key="3">
    <source>
        <dbReference type="ARBA" id="ARBA00023012"/>
    </source>
</evidence>
<dbReference type="EMBL" id="BJXB01000012">
    <property type="protein sequence ID" value="GEM47285.1"/>
    <property type="molecule type" value="Genomic_DNA"/>
</dbReference>
<proteinExistence type="predicted"/>
<keyword evidence="1" id="KW-0808">Transferase</keyword>
<dbReference type="InterPro" id="IPR011712">
    <property type="entry name" value="Sig_transdc_His_kin_sub3_dim/P"/>
</dbReference>
<feature type="transmembrane region" description="Helical" evidence="4">
    <location>
        <begin position="24"/>
        <end position="43"/>
    </location>
</feature>
<keyword evidence="7" id="KW-1185">Reference proteome</keyword>
<dbReference type="GO" id="GO:0016020">
    <property type="term" value="C:membrane"/>
    <property type="evidence" value="ECO:0007669"/>
    <property type="project" value="InterPro"/>
</dbReference>
<keyword evidence="4" id="KW-0812">Transmembrane</keyword>
<comment type="caution">
    <text evidence="6">The sequence shown here is derived from an EMBL/GenBank/DDBJ whole genome shotgun (WGS) entry which is preliminary data.</text>
</comment>
<feature type="transmembrane region" description="Helical" evidence="4">
    <location>
        <begin position="116"/>
        <end position="136"/>
    </location>
</feature>
<dbReference type="InterPro" id="IPR050482">
    <property type="entry name" value="Sensor_HK_TwoCompSys"/>
</dbReference>
<dbReference type="Proteomes" id="UP000321306">
    <property type="component" value="Unassembled WGS sequence"/>
</dbReference>
<dbReference type="SUPFAM" id="SSF55874">
    <property type="entry name" value="ATPase domain of HSP90 chaperone/DNA topoisomerase II/histidine kinase"/>
    <property type="match status" value="1"/>
</dbReference>
<dbReference type="InterPro" id="IPR036890">
    <property type="entry name" value="HATPase_C_sf"/>
</dbReference>
<feature type="transmembrane region" description="Helical" evidence="4">
    <location>
        <begin position="50"/>
        <end position="72"/>
    </location>
</feature>
<reference evidence="6 7" key="1">
    <citation type="submission" date="2019-07" db="EMBL/GenBank/DDBJ databases">
        <title>Whole genome shotgun sequence of Deinococcus cellulosilyticus NBRC 106333.</title>
        <authorList>
            <person name="Hosoyama A."/>
            <person name="Uohara A."/>
            <person name="Ohji S."/>
            <person name="Ichikawa N."/>
        </authorList>
    </citation>
    <scope>NUCLEOTIDE SEQUENCE [LARGE SCALE GENOMIC DNA]</scope>
    <source>
        <strain evidence="6 7">NBRC 106333</strain>
    </source>
</reference>
<protein>
    <recommendedName>
        <fullName evidence="5">Signal transduction histidine kinase subgroup 3 dimerisation and phosphoacceptor domain-containing protein</fullName>
    </recommendedName>
</protein>
<evidence type="ECO:0000256" key="1">
    <source>
        <dbReference type="ARBA" id="ARBA00022679"/>
    </source>
</evidence>
<dbReference type="Gene3D" id="3.30.565.10">
    <property type="entry name" value="Histidine kinase-like ATPase, C-terminal domain"/>
    <property type="match status" value="1"/>
</dbReference>
<keyword evidence="2" id="KW-0418">Kinase</keyword>
<keyword evidence="4" id="KW-0472">Membrane</keyword>
<sequence length="402" mass="44806">MALTETVRFAQIYWDMAVSTPLSVVRQLLLFTFVVSALFRTAYAVRYMHILPALELTVDALVVGGILLFFHALSRNRLLVATLALLAQFAAVLLIAQVSAALLAPAVITGGIILQLRFLLPLQVVLPLGWLLAVPISMHSVMVGVRAPVELGLWQWWVVWSVAFTLSLLAADALIREAQAREELALAHEQLSAYLPVVAQHARLQERTRLARDMHDAVGHQLVALQMRLSLCDTLFDDHLEQARTELQKARDLTREVLSETRRAVTALRPLAVEEKGLVNALHDLQQQLPTLRLHVKVQGQEKQSTEAEQDLAYRLVQEALTNTSKHAAQAQNAYIELVWLDGGMRLQVEDDGSCPEQLQFGFGLQHLQRRVLEMDGTFQAGRGVRGGFQVQALIPFQEVPL</sequence>
<gene>
    <name evidence="6" type="ORF">DC3_29200</name>
</gene>
<dbReference type="Gene3D" id="1.20.5.1930">
    <property type="match status" value="1"/>
</dbReference>
<dbReference type="GO" id="GO:0046983">
    <property type="term" value="F:protein dimerization activity"/>
    <property type="evidence" value="ECO:0007669"/>
    <property type="project" value="InterPro"/>
</dbReference>
<organism evidence="6 7">
    <name type="scientific">Deinococcus cellulosilyticus (strain DSM 18568 / NBRC 106333 / KACC 11606 / 5516J-15)</name>
    <dbReference type="NCBI Taxonomy" id="1223518"/>
    <lineage>
        <taxon>Bacteria</taxon>
        <taxon>Thermotogati</taxon>
        <taxon>Deinococcota</taxon>
        <taxon>Deinococci</taxon>
        <taxon>Deinococcales</taxon>
        <taxon>Deinococcaceae</taxon>
        <taxon>Deinococcus</taxon>
    </lineage>
</organism>